<keyword evidence="2" id="KW-0229">DNA integration</keyword>
<accession>A0A4D7B005</accession>
<dbReference type="RefSeq" id="WP_136958249.1">
    <property type="nucleotide sequence ID" value="NZ_CP039690.1"/>
</dbReference>
<dbReference type="Gene3D" id="1.10.150.130">
    <property type="match status" value="1"/>
</dbReference>
<name>A0A4D7B005_9HYPH</name>
<dbReference type="Gene3D" id="1.10.443.10">
    <property type="entry name" value="Intergrase catalytic core"/>
    <property type="match status" value="1"/>
</dbReference>
<feature type="region of interest" description="Disordered" evidence="6">
    <location>
        <begin position="128"/>
        <end position="152"/>
    </location>
</feature>
<dbReference type="InterPro" id="IPR011010">
    <property type="entry name" value="DNA_brk_join_enz"/>
</dbReference>
<reference evidence="9 10" key="1">
    <citation type="submission" date="2019-04" db="EMBL/GenBank/DDBJ databases">
        <title>Phreatobacter aquaticus sp. nov.</title>
        <authorList>
            <person name="Choi A."/>
        </authorList>
    </citation>
    <scope>NUCLEOTIDE SEQUENCE [LARGE SCALE GENOMIC DNA]</scope>
    <source>
        <strain evidence="9 10">KCTC 52518</strain>
    </source>
</reference>
<dbReference type="PANTHER" id="PTHR30349:SF41">
    <property type="entry name" value="INTEGRASE_RECOMBINASE PROTEIN MJ0367-RELATED"/>
    <property type="match status" value="1"/>
</dbReference>
<evidence type="ECO:0000256" key="2">
    <source>
        <dbReference type="ARBA" id="ARBA00022908"/>
    </source>
</evidence>
<dbReference type="InterPro" id="IPR013762">
    <property type="entry name" value="Integrase-like_cat_sf"/>
</dbReference>
<dbReference type="InterPro" id="IPR010998">
    <property type="entry name" value="Integrase_recombinase_N"/>
</dbReference>
<keyword evidence="4" id="KW-0233">DNA recombination</keyword>
<dbReference type="PANTHER" id="PTHR30349">
    <property type="entry name" value="PHAGE INTEGRASE-RELATED"/>
    <property type="match status" value="1"/>
</dbReference>
<evidence type="ECO:0000313" key="10">
    <source>
        <dbReference type="Proteomes" id="UP000298781"/>
    </source>
</evidence>
<feature type="domain" description="Core-binding (CB)" evidence="8">
    <location>
        <begin position="153"/>
        <end position="236"/>
    </location>
</feature>
<dbReference type="PROSITE" id="PS51900">
    <property type="entry name" value="CB"/>
    <property type="match status" value="1"/>
</dbReference>
<dbReference type="PROSITE" id="PS51898">
    <property type="entry name" value="TYR_RECOMBINASE"/>
    <property type="match status" value="1"/>
</dbReference>
<dbReference type="GO" id="GO:0003677">
    <property type="term" value="F:DNA binding"/>
    <property type="evidence" value="ECO:0007669"/>
    <property type="project" value="UniProtKB-UniRule"/>
</dbReference>
<dbReference type="Proteomes" id="UP000298781">
    <property type="component" value="Chromosome"/>
</dbReference>
<evidence type="ECO:0000313" key="9">
    <source>
        <dbReference type="EMBL" id="QCI62786.1"/>
    </source>
</evidence>
<organism evidence="9 10">
    <name type="scientific">Phreatobacter stygius</name>
    <dbReference type="NCBI Taxonomy" id="1940610"/>
    <lineage>
        <taxon>Bacteria</taxon>
        <taxon>Pseudomonadati</taxon>
        <taxon>Pseudomonadota</taxon>
        <taxon>Alphaproteobacteria</taxon>
        <taxon>Hyphomicrobiales</taxon>
        <taxon>Phreatobacteraceae</taxon>
        <taxon>Phreatobacter</taxon>
    </lineage>
</organism>
<evidence type="ECO:0000256" key="4">
    <source>
        <dbReference type="ARBA" id="ARBA00023172"/>
    </source>
</evidence>
<evidence type="ECO:0000256" key="1">
    <source>
        <dbReference type="ARBA" id="ARBA00008857"/>
    </source>
</evidence>
<dbReference type="EMBL" id="CP039690">
    <property type="protein sequence ID" value="QCI62786.1"/>
    <property type="molecule type" value="Genomic_DNA"/>
</dbReference>
<keyword evidence="10" id="KW-1185">Reference proteome</keyword>
<dbReference type="InterPro" id="IPR002104">
    <property type="entry name" value="Integrase_catalytic"/>
</dbReference>
<dbReference type="InterPro" id="IPR044068">
    <property type="entry name" value="CB"/>
</dbReference>
<dbReference type="KEGG" id="pstg:E8M01_00120"/>
<keyword evidence="3 5" id="KW-0238">DNA-binding</keyword>
<proteinExistence type="inferred from homology"/>
<comment type="similarity">
    <text evidence="1">Belongs to the 'phage' integrase family.</text>
</comment>
<dbReference type="GO" id="GO:0015074">
    <property type="term" value="P:DNA integration"/>
    <property type="evidence" value="ECO:0007669"/>
    <property type="project" value="UniProtKB-KW"/>
</dbReference>
<dbReference type="InterPro" id="IPR050090">
    <property type="entry name" value="Tyrosine_recombinase_XerCD"/>
</dbReference>
<evidence type="ECO:0000259" key="8">
    <source>
        <dbReference type="PROSITE" id="PS51900"/>
    </source>
</evidence>
<gene>
    <name evidence="9" type="ORF">E8M01_00120</name>
</gene>
<dbReference type="AlphaFoldDB" id="A0A4D7B005"/>
<evidence type="ECO:0000256" key="5">
    <source>
        <dbReference type="PROSITE-ProRule" id="PRU01248"/>
    </source>
</evidence>
<evidence type="ECO:0000256" key="3">
    <source>
        <dbReference type="ARBA" id="ARBA00023125"/>
    </source>
</evidence>
<feature type="domain" description="Tyr recombinase" evidence="7">
    <location>
        <begin position="261"/>
        <end position="468"/>
    </location>
</feature>
<evidence type="ECO:0008006" key="11">
    <source>
        <dbReference type="Google" id="ProtNLM"/>
    </source>
</evidence>
<dbReference type="GO" id="GO:0006310">
    <property type="term" value="P:DNA recombination"/>
    <property type="evidence" value="ECO:0007669"/>
    <property type="project" value="UniProtKB-KW"/>
</dbReference>
<dbReference type="SUPFAM" id="SSF56349">
    <property type="entry name" value="DNA breaking-rejoining enzymes"/>
    <property type="match status" value="1"/>
</dbReference>
<dbReference type="OrthoDB" id="9784724at2"/>
<evidence type="ECO:0000259" key="7">
    <source>
        <dbReference type="PROSITE" id="PS51898"/>
    </source>
</evidence>
<evidence type="ECO:0000256" key="6">
    <source>
        <dbReference type="SAM" id="MobiDB-lite"/>
    </source>
</evidence>
<sequence length="472" mass="52558">MSSVASQPELTCAPNGTFSFALPIAPSIVEDFFGVSVRVNVDGLVFNVVIDSSIQIPPVCRSIQDAKYFAMAISFQILVHVSELSSVNTASPTVAAQELAGGGEARVVVPFKAAVRFDELAPAQTAPTFHLAGLEPPRKRDRQPAPPGREPELSFDELFEQWREQHLLSGGAPTTPPYWETLIQRFVAYLGHSDPARVSTQDVRNYRDHLIKSGRLLRTARHSDLAALRSIFRFGIEQGLLPIADPTSGVRFRSSRLVTSRKMMAFSDDEARTLLRAADLEDKPSRRWIPWLTALTGSRISTIVNLRHEDVVKIDDVWCIRISRQAGPIKTAASERIVPIHPLILERGFIDFVHSTGRDRLFINKTRDDFILDGKTTTSSIPAPYNPGRTTRNRLTEWIHSLGLDIGRSSGKDPNHAWRHWFKEKAFEVGIPEKITDAIVGHAQASISRRYGAVSVPVMFDELKKIPDPLSH</sequence>
<protein>
    <recommendedName>
        <fullName evidence="11">Core-binding (CB) domain-containing protein</fullName>
    </recommendedName>
</protein>